<dbReference type="EMBL" id="JAPDOB010000001">
    <property type="protein sequence ID" value="MCW3797034.1"/>
    <property type="molecule type" value="Genomic_DNA"/>
</dbReference>
<keyword evidence="2 5" id="KW-0690">Ribosome biogenesis</keyword>
<comment type="subunit">
    <text evidence="5">Binds ribosomal protein uS19.</text>
</comment>
<comment type="subcellular location">
    <subcellularLocation>
        <location evidence="5">Cytoplasm</location>
    </subcellularLocation>
</comment>
<keyword evidence="9" id="KW-1185">Reference proteome</keyword>
<evidence type="ECO:0000256" key="2">
    <source>
        <dbReference type="ARBA" id="ARBA00022517"/>
    </source>
</evidence>
<dbReference type="InterPro" id="IPR056792">
    <property type="entry name" value="PRC_RimM"/>
</dbReference>
<name>A0ABT3JD84_9SPHN</name>
<dbReference type="PANTHER" id="PTHR33692:SF1">
    <property type="entry name" value="RIBOSOME MATURATION FACTOR RIMM"/>
    <property type="match status" value="1"/>
</dbReference>
<dbReference type="PANTHER" id="PTHR33692">
    <property type="entry name" value="RIBOSOME MATURATION FACTOR RIMM"/>
    <property type="match status" value="1"/>
</dbReference>
<dbReference type="SUPFAM" id="SSF50447">
    <property type="entry name" value="Translation proteins"/>
    <property type="match status" value="1"/>
</dbReference>
<dbReference type="RefSeq" id="WP_264881107.1">
    <property type="nucleotide sequence ID" value="NZ_JAPDOB010000001.1"/>
</dbReference>
<evidence type="ECO:0000259" key="6">
    <source>
        <dbReference type="Pfam" id="PF01782"/>
    </source>
</evidence>
<dbReference type="Gene3D" id="2.30.30.240">
    <property type="entry name" value="PRC-barrel domain"/>
    <property type="match status" value="1"/>
</dbReference>
<evidence type="ECO:0000256" key="3">
    <source>
        <dbReference type="ARBA" id="ARBA00022552"/>
    </source>
</evidence>
<accession>A0ABT3JD84</accession>
<evidence type="ECO:0000256" key="4">
    <source>
        <dbReference type="ARBA" id="ARBA00023186"/>
    </source>
</evidence>
<organism evidence="8 9">
    <name type="scientific">Sphingomonas arvum</name>
    <dbReference type="NCBI Taxonomy" id="2992113"/>
    <lineage>
        <taxon>Bacteria</taxon>
        <taxon>Pseudomonadati</taxon>
        <taxon>Pseudomonadota</taxon>
        <taxon>Alphaproteobacteria</taxon>
        <taxon>Sphingomonadales</taxon>
        <taxon>Sphingomonadaceae</taxon>
        <taxon>Sphingomonas</taxon>
    </lineage>
</organism>
<gene>
    <name evidence="5 8" type="primary">rimM</name>
    <name evidence="8" type="ORF">OMW55_04345</name>
</gene>
<evidence type="ECO:0000313" key="9">
    <source>
        <dbReference type="Proteomes" id="UP001526246"/>
    </source>
</evidence>
<comment type="caution">
    <text evidence="8">The sequence shown here is derived from an EMBL/GenBank/DDBJ whole genome shotgun (WGS) entry which is preliminary data.</text>
</comment>
<feature type="domain" description="RimM N-terminal" evidence="6">
    <location>
        <begin position="6"/>
        <end position="82"/>
    </location>
</feature>
<dbReference type="NCBIfam" id="TIGR02273">
    <property type="entry name" value="16S_RimM"/>
    <property type="match status" value="1"/>
</dbReference>
<dbReference type="InterPro" id="IPR036976">
    <property type="entry name" value="RimM_N_sf"/>
</dbReference>
<comment type="similarity">
    <text evidence="5">Belongs to the RimM family.</text>
</comment>
<keyword evidence="1 5" id="KW-0963">Cytoplasm</keyword>
<dbReference type="Gene3D" id="2.40.30.60">
    <property type="entry name" value="RimM"/>
    <property type="match status" value="1"/>
</dbReference>
<sequence length="159" mass="16461">MSKVALAAIAGAHGIRGEVRLKLFTDSADNLAHHSAVTVGGRELRLEKVGGAGKAVVARFAGVTSREAAEAMRGQLIEVDRAALPALDEGEYYHADLIGLPCFDQDGAPLGTVVAVENFGAGDLLEIEGEGGKRALVPFTPGVADLTDGRVVLDPDFLA</sequence>
<dbReference type="HAMAP" id="MF_00014">
    <property type="entry name" value="Ribosome_mat_RimM"/>
    <property type="match status" value="1"/>
</dbReference>
<reference evidence="8 9" key="1">
    <citation type="submission" date="2022-10" db="EMBL/GenBank/DDBJ databases">
        <title>Sphingomonas sp.</title>
        <authorList>
            <person name="Jin C."/>
        </authorList>
    </citation>
    <scope>NUCLEOTIDE SEQUENCE [LARGE SCALE GENOMIC DNA]</scope>
    <source>
        <strain evidence="8 9">BN140010</strain>
    </source>
</reference>
<evidence type="ECO:0000313" key="8">
    <source>
        <dbReference type="EMBL" id="MCW3797034.1"/>
    </source>
</evidence>
<dbReference type="InterPro" id="IPR011033">
    <property type="entry name" value="PRC_barrel-like_sf"/>
</dbReference>
<evidence type="ECO:0000256" key="5">
    <source>
        <dbReference type="HAMAP-Rule" id="MF_00014"/>
    </source>
</evidence>
<evidence type="ECO:0000256" key="1">
    <source>
        <dbReference type="ARBA" id="ARBA00022490"/>
    </source>
</evidence>
<protein>
    <recommendedName>
        <fullName evidence="5">Ribosome maturation factor RimM</fullName>
    </recommendedName>
</protein>
<dbReference type="InterPro" id="IPR011961">
    <property type="entry name" value="RimM"/>
</dbReference>
<comment type="function">
    <text evidence="5">An accessory protein needed during the final step in the assembly of 30S ribosomal subunit, possibly for assembly of the head region. Essential for efficient processing of 16S rRNA. May be needed both before and after RbfA during the maturation of 16S rRNA. It has affinity for free ribosomal 30S subunits but not for 70S ribosomes.</text>
</comment>
<dbReference type="Proteomes" id="UP001526246">
    <property type="component" value="Unassembled WGS sequence"/>
</dbReference>
<dbReference type="InterPro" id="IPR002676">
    <property type="entry name" value="RimM_N"/>
</dbReference>
<keyword evidence="3 5" id="KW-0698">rRNA processing</keyword>
<dbReference type="Pfam" id="PF24986">
    <property type="entry name" value="PRC_RimM"/>
    <property type="match status" value="1"/>
</dbReference>
<dbReference type="SUPFAM" id="SSF50346">
    <property type="entry name" value="PRC-barrel domain"/>
    <property type="match status" value="1"/>
</dbReference>
<proteinExistence type="inferred from homology"/>
<feature type="domain" description="Ribosome maturation factor RimM PRC barrel" evidence="7">
    <location>
        <begin position="95"/>
        <end position="142"/>
    </location>
</feature>
<comment type="domain">
    <text evidence="5">The PRC barrel domain binds ribosomal protein uS19.</text>
</comment>
<keyword evidence="4 5" id="KW-0143">Chaperone</keyword>
<evidence type="ECO:0000259" key="7">
    <source>
        <dbReference type="Pfam" id="PF24986"/>
    </source>
</evidence>
<dbReference type="Pfam" id="PF01782">
    <property type="entry name" value="RimM"/>
    <property type="match status" value="1"/>
</dbReference>
<dbReference type="InterPro" id="IPR009000">
    <property type="entry name" value="Transl_B-barrel_sf"/>
</dbReference>